<proteinExistence type="predicted"/>
<dbReference type="Proteomes" id="UP000321196">
    <property type="component" value="Unassembled WGS sequence"/>
</dbReference>
<dbReference type="Pfam" id="PF14494">
    <property type="entry name" value="DUF4436"/>
    <property type="match status" value="1"/>
</dbReference>
<dbReference type="EMBL" id="VRSW01000001">
    <property type="protein sequence ID" value="TXK06445.1"/>
    <property type="molecule type" value="Genomic_DNA"/>
</dbReference>
<evidence type="ECO:0000313" key="2">
    <source>
        <dbReference type="EMBL" id="TXK06445.1"/>
    </source>
</evidence>
<feature type="transmembrane region" description="Helical" evidence="1">
    <location>
        <begin position="186"/>
        <end position="211"/>
    </location>
</feature>
<evidence type="ECO:0000313" key="3">
    <source>
        <dbReference type="Proteomes" id="UP000321196"/>
    </source>
</evidence>
<accession>A0A5C8HQZ4</accession>
<dbReference type="OrthoDB" id="8438075at2"/>
<keyword evidence="1" id="KW-1133">Transmembrane helix</keyword>
<feature type="transmembrane region" description="Helical" evidence="1">
    <location>
        <begin position="252"/>
        <end position="276"/>
    </location>
</feature>
<sequence length="282" mass="29693">MTTTANRRPWIVGAAIAIVAIAMIVVVAVWSQSSGGAKVVDVGSTASADRVDIEATVIRVDAASGELTLRLLVIPRGSLTTEAGLSPGEDLEILTSAAVKTDPFFPAGERIPTVDVAVVLGGTGITAYPFDRHTAPIELTARYGGRTVDVHLTLTNRDALFSASAEAFSESQTAIVDLELRRSGSVLTFAIFMIAAMWALAIAVATGAWFVVSRRRGLVWPALGWMAATLFAIAGFRNAAPGSPPIGSLIDYLAFFWAEAVIAVCVFTVVTVGVSVERTREE</sequence>
<keyword evidence="1" id="KW-0472">Membrane</keyword>
<dbReference type="RefSeq" id="WP_147825249.1">
    <property type="nucleotide sequence ID" value="NZ_BAAARG010000001.1"/>
</dbReference>
<evidence type="ECO:0000256" key="1">
    <source>
        <dbReference type="SAM" id="Phobius"/>
    </source>
</evidence>
<protein>
    <submittedName>
        <fullName evidence="2">DUF4436 domain-containing protein</fullName>
    </submittedName>
</protein>
<keyword evidence="3" id="KW-1185">Reference proteome</keyword>
<feature type="transmembrane region" description="Helical" evidence="1">
    <location>
        <begin position="218"/>
        <end position="240"/>
    </location>
</feature>
<comment type="caution">
    <text evidence="2">The sequence shown here is derived from an EMBL/GenBank/DDBJ whole genome shotgun (WGS) entry which is preliminary data.</text>
</comment>
<dbReference type="AlphaFoldDB" id="A0A5C8HQZ4"/>
<gene>
    <name evidence="2" type="ORF">FVP60_05685</name>
</gene>
<keyword evidence="1" id="KW-0812">Transmembrane</keyword>
<name>A0A5C8HQZ4_9MICO</name>
<organism evidence="2 3">
    <name type="scientific">Microbacterium mitrae</name>
    <dbReference type="NCBI Taxonomy" id="664640"/>
    <lineage>
        <taxon>Bacteria</taxon>
        <taxon>Bacillati</taxon>
        <taxon>Actinomycetota</taxon>
        <taxon>Actinomycetes</taxon>
        <taxon>Micrococcales</taxon>
        <taxon>Microbacteriaceae</taxon>
        <taxon>Microbacterium</taxon>
    </lineage>
</organism>
<reference evidence="2 3" key="1">
    <citation type="submission" date="2019-08" db="EMBL/GenBank/DDBJ databases">
        <authorList>
            <person name="Dong K."/>
        </authorList>
    </citation>
    <scope>NUCLEOTIDE SEQUENCE [LARGE SCALE GENOMIC DNA]</scope>
    <source>
        <strain evidence="2 3">M4-8</strain>
    </source>
</reference>
<feature type="transmembrane region" description="Helical" evidence="1">
    <location>
        <begin position="12"/>
        <end position="31"/>
    </location>
</feature>
<dbReference type="InterPro" id="IPR027948">
    <property type="entry name" value="DUF4436"/>
</dbReference>